<feature type="domain" description="TerD" evidence="3">
    <location>
        <begin position="26"/>
        <end position="155"/>
    </location>
</feature>
<dbReference type="InterPro" id="IPR051324">
    <property type="entry name" value="Stress/Tellurium_Resist"/>
</dbReference>
<dbReference type="Pfam" id="PF02342">
    <property type="entry name" value="TerD"/>
    <property type="match status" value="1"/>
</dbReference>
<dbReference type="GO" id="GO:0046690">
    <property type="term" value="P:response to tellurium ion"/>
    <property type="evidence" value="ECO:0007669"/>
    <property type="project" value="UniProtKB-KW"/>
</dbReference>
<keyword evidence="1" id="KW-0778">Tellurium resistance</keyword>
<reference evidence="4 5" key="1">
    <citation type="submission" date="2018-06" db="EMBL/GenBank/DDBJ databases">
        <authorList>
            <consortium name="Pathogen Informatics"/>
            <person name="Doyle S."/>
        </authorList>
    </citation>
    <scope>NUCLEOTIDE SEQUENCE [LARGE SCALE GENOMIC DNA]</scope>
    <source>
        <strain evidence="4 5">NCTC13337</strain>
    </source>
</reference>
<dbReference type="PIRSF" id="PIRSF037118">
    <property type="entry name" value="Tellurite_resistance_TerA"/>
    <property type="match status" value="1"/>
</dbReference>
<evidence type="ECO:0000313" key="5">
    <source>
        <dbReference type="Proteomes" id="UP000254601"/>
    </source>
</evidence>
<gene>
    <name evidence="4" type="primary">yceD_3</name>
    <name evidence="4" type="ORF">NCTC13337_00713</name>
</gene>
<protein>
    <submittedName>
        <fullName evidence="4">General stress protein 16U</fullName>
    </submittedName>
</protein>
<dbReference type="RefSeq" id="WP_072576777.1">
    <property type="nucleotide sequence ID" value="NZ_LWHB01000099.1"/>
</dbReference>
<dbReference type="Gene3D" id="2.60.60.30">
    <property type="entry name" value="sav2460 like domains"/>
    <property type="match status" value="2"/>
</dbReference>
<organism evidence="4 5">
    <name type="scientific">Suttonella ornithocola</name>
    <dbReference type="NCBI Taxonomy" id="279832"/>
    <lineage>
        <taxon>Bacteria</taxon>
        <taxon>Pseudomonadati</taxon>
        <taxon>Pseudomonadota</taxon>
        <taxon>Gammaproteobacteria</taxon>
        <taxon>Cardiobacteriales</taxon>
        <taxon>Cardiobacteriaceae</taxon>
        <taxon>Suttonella</taxon>
    </lineage>
</organism>
<evidence type="ECO:0000313" key="4">
    <source>
        <dbReference type="EMBL" id="SUO94383.1"/>
    </source>
</evidence>
<keyword evidence="5" id="KW-1185">Reference proteome</keyword>
<evidence type="ECO:0000256" key="1">
    <source>
        <dbReference type="ARBA" id="ARBA00022686"/>
    </source>
</evidence>
<accession>A0A380MR47</accession>
<name>A0A380MR47_9GAMM</name>
<proteinExistence type="predicted"/>
<dbReference type="InterPro" id="IPR017115">
    <property type="entry name" value="Tellurite_resistance_TerA"/>
</dbReference>
<dbReference type="OrthoDB" id="2079357at2"/>
<dbReference type="Proteomes" id="UP000254601">
    <property type="component" value="Unassembled WGS sequence"/>
</dbReference>
<feature type="region of interest" description="Disordered" evidence="2">
    <location>
        <begin position="160"/>
        <end position="181"/>
    </location>
</feature>
<feature type="compositionally biased region" description="Polar residues" evidence="2">
    <location>
        <begin position="164"/>
        <end position="181"/>
    </location>
</feature>
<dbReference type="PANTHER" id="PTHR32097:SF3">
    <property type="entry name" value="TELLURITE RESISTANCE PROTEIN"/>
    <property type="match status" value="1"/>
</dbReference>
<dbReference type="CDD" id="cd06974">
    <property type="entry name" value="TerD_like"/>
    <property type="match status" value="2"/>
</dbReference>
<dbReference type="InterPro" id="IPR003325">
    <property type="entry name" value="TerD"/>
</dbReference>
<dbReference type="PANTHER" id="PTHR32097">
    <property type="entry name" value="CAMP-BINDING PROTEIN 1-RELATED"/>
    <property type="match status" value="1"/>
</dbReference>
<dbReference type="EMBL" id="UHIC01000001">
    <property type="protein sequence ID" value="SUO94383.1"/>
    <property type="molecule type" value="Genomic_DNA"/>
</dbReference>
<evidence type="ECO:0000256" key="2">
    <source>
        <dbReference type="SAM" id="MobiDB-lite"/>
    </source>
</evidence>
<sequence>MQTLIAGANTVLTQSTFQIDIHYQGQADITAYLLKQGKVRGDADMIFYGQTQTPNGSVRLATQSHSATLFFDTNKIDSDIEKIAICATMDNGNSISALKQLNLVVPNIAQANEELLQRQEAAVIVAEVYRHNGQWKIRFVMQGFNGGLQPLAEHFGVEIADEPSSPTTSNAQPTPTAPPSINLSKITLDKTRSSISLEKRSQGFGKIAVNLNWNQRLSEKQGFLARLTGGDKNIDLDLGAMIRFQNGDIDLVQALGNRFGNFEMHPYVKLSGDDRTGAVQEGEWLYINGAHWDEISQIVVYCFIYEGVPNWAATDGVVRVQVPNQPEIEVRLTEGRNNSSMCGIVELRNEQGNIQMNRIVEYFSDHRQLDNRFNYGFSWIKGRK</sequence>
<evidence type="ECO:0000259" key="3">
    <source>
        <dbReference type="Pfam" id="PF02342"/>
    </source>
</evidence>
<dbReference type="AlphaFoldDB" id="A0A380MR47"/>